<dbReference type="Proteomes" id="UP001150641">
    <property type="component" value="Unassembled WGS sequence"/>
</dbReference>
<sequence>MYENVINSMVPTITQDGISAPDFQTILAQWKVIFRDIYGDDIYIEPDSKDGVLLSLIAYAMHGCNNTTIAAYNSFSPLSGMGEGLSRNVKINGIARKLASNSTVDLELTGKVGTVIKNGQVRDTAGNVWSLPTETTLDLHGKATVTAVCQVAGAVGALSGDITEIATPTLGWQSVTNLTAATEGRVTETDAELRQRQAQSVALPSKTVVEGLQGTLANLPGVARLRVFDNDTETTDGNGIPAHNIAVVIDGGDASSIAKAIALKKTPGVPTYGTTTENVIDSYGNVKPIHYFRPTEIPVYVEIKLKPLMGYTTDIGNGVKESVSEFINALNIGDTLYLSRLFVPATLDVASGGNTYDVLSIEIGKTAESVSTANMDVAFNELVTNTIANINIITVSV</sequence>
<name>A0A9X2W5U8_9ENTR</name>
<organism evidence="2 3">
    <name type="scientific">Dryocola boscaweniae</name>
    <dbReference type="NCBI Taxonomy" id="2925397"/>
    <lineage>
        <taxon>Bacteria</taxon>
        <taxon>Pseudomonadati</taxon>
        <taxon>Pseudomonadota</taxon>
        <taxon>Gammaproteobacteria</taxon>
        <taxon>Enterobacterales</taxon>
        <taxon>Enterobacteriaceae</taxon>
        <taxon>Dryocola</taxon>
    </lineage>
</organism>
<evidence type="ECO:0000313" key="3">
    <source>
        <dbReference type="Proteomes" id="UP001150641"/>
    </source>
</evidence>
<dbReference type="RefSeq" id="WP_271122243.1">
    <property type="nucleotide sequence ID" value="NZ_JALHAN010000061.1"/>
</dbReference>
<evidence type="ECO:0000259" key="1">
    <source>
        <dbReference type="Pfam" id="PF04865"/>
    </source>
</evidence>
<evidence type="ECO:0000313" key="2">
    <source>
        <dbReference type="EMBL" id="MCT4701516.1"/>
    </source>
</evidence>
<gene>
    <name evidence="2" type="ORF">MUA00_06830</name>
</gene>
<dbReference type="Pfam" id="PF04865">
    <property type="entry name" value="Baseplate_J"/>
    <property type="match status" value="1"/>
</dbReference>
<proteinExistence type="predicted"/>
<comment type="caution">
    <text evidence="2">The sequence shown here is derived from an EMBL/GenBank/DDBJ whole genome shotgun (WGS) entry which is preliminary data.</text>
</comment>
<accession>A0A9X2W5U8</accession>
<dbReference type="InterPro" id="IPR006949">
    <property type="entry name" value="Barrel_Baseplate_J-like"/>
</dbReference>
<dbReference type="AlphaFoldDB" id="A0A9X2W5U8"/>
<reference evidence="2" key="1">
    <citation type="submission" date="2022-03" db="EMBL/GenBank/DDBJ databases">
        <title>Proposal of a novel genus Dryocolo and two novel species.</title>
        <authorList>
            <person name="Maddock D.W."/>
            <person name="Brady C.L."/>
            <person name="Denman S."/>
            <person name="Arnold D."/>
        </authorList>
    </citation>
    <scope>NUCLEOTIDE SEQUENCE</scope>
    <source>
        <strain evidence="2">H6W4</strain>
    </source>
</reference>
<feature type="domain" description="Baseplate protein J-like barrel" evidence="1">
    <location>
        <begin position="106"/>
        <end position="184"/>
    </location>
</feature>
<protein>
    <submittedName>
        <fullName evidence="2">Baseplate J/gp47 family protein</fullName>
    </submittedName>
</protein>
<keyword evidence="3" id="KW-1185">Reference proteome</keyword>
<dbReference type="EMBL" id="JALHAP010000074">
    <property type="protein sequence ID" value="MCT4701516.1"/>
    <property type="molecule type" value="Genomic_DNA"/>
</dbReference>